<accession>G4A894</accession>
<dbReference type="EMBL" id="AEJM01000017">
    <property type="protein sequence ID" value="EGY34060.1"/>
    <property type="molecule type" value="Genomic_DNA"/>
</dbReference>
<evidence type="ECO:0000256" key="1">
    <source>
        <dbReference type="SAM" id="Phobius"/>
    </source>
</evidence>
<evidence type="ECO:0000313" key="2">
    <source>
        <dbReference type="EMBL" id="EGY34060.1"/>
    </source>
</evidence>
<keyword evidence="1" id="KW-0472">Membrane</keyword>
<dbReference type="AlphaFoldDB" id="G4A894"/>
<keyword evidence="1" id="KW-0812">Transmembrane</keyword>
<gene>
    <name evidence="2" type="ORF">SC1083_1041</name>
</gene>
<organism evidence="2 3">
    <name type="scientific">Aggregatibacter actinomycetemcomitans serotype e str. SC1083</name>
    <dbReference type="NCBI Taxonomy" id="907488"/>
    <lineage>
        <taxon>Bacteria</taxon>
        <taxon>Pseudomonadati</taxon>
        <taxon>Pseudomonadota</taxon>
        <taxon>Gammaproteobacteria</taxon>
        <taxon>Pasteurellales</taxon>
        <taxon>Pasteurellaceae</taxon>
        <taxon>Aggregatibacter</taxon>
    </lineage>
</organism>
<protein>
    <submittedName>
        <fullName evidence="2">Uncharacterized protein</fullName>
    </submittedName>
</protein>
<sequence>MCHFITFYPGKNRGAYCTVIFTQTFAFFAVIVSIIFQS</sequence>
<dbReference type="Proteomes" id="UP000005508">
    <property type="component" value="Unassembled WGS sequence"/>
</dbReference>
<feature type="transmembrane region" description="Helical" evidence="1">
    <location>
        <begin position="15"/>
        <end position="36"/>
    </location>
</feature>
<keyword evidence="1" id="KW-1133">Transmembrane helix</keyword>
<comment type="caution">
    <text evidence="2">The sequence shown here is derived from an EMBL/GenBank/DDBJ whole genome shotgun (WGS) entry which is preliminary data.</text>
</comment>
<proteinExistence type="predicted"/>
<reference evidence="2 3" key="1">
    <citation type="submission" date="2010-10" db="EMBL/GenBank/DDBJ databases">
        <authorList>
            <person name="Chen C."/>
            <person name="Kittichotirat W."/>
            <person name="Asikainen S."/>
            <person name="Bumgarner R."/>
        </authorList>
    </citation>
    <scope>NUCLEOTIDE SEQUENCE [LARGE SCALE GENOMIC DNA]</scope>
    <source>
        <strain evidence="2 3">SC1083</strain>
    </source>
</reference>
<evidence type="ECO:0000313" key="3">
    <source>
        <dbReference type="Proteomes" id="UP000005508"/>
    </source>
</evidence>
<name>G4A894_AGGAC</name>